<name>A0A1I7MQ89_9MICC</name>
<dbReference type="STRING" id="574650.SAMN04487966_109111"/>
<dbReference type="Pfam" id="PF00005">
    <property type="entry name" value="ABC_tran"/>
    <property type="match status" value="1"/>
</dbReference>
<dbReference type="Gene3D" id="3.40.50.300">
    <property type="entry name" value="P-loop containing nucleotide triphosphate hydrolases"/>
    <property type="match status" value="1"/>
</dbReference>
<dbReference type="InterPro" id="IPR050763">
    <property type="entry name" value="ABC_transporter_ATP-binding"/>
</dbReference>
<dbReference type="AlphaFoldDB" id="A0A1I7MQ89"/>
<dbReference type="InterPro" id="IPR003439">
    <property type="entry name" value="ABC_transporter-like_ATP-bd"/>
</dbReference>
<dbReference type="SMART" id="SM00382">
    <property type="entry name" value="AAA"/>
    <property type="match status" value="1"/>
</dbReference>
<dbReference type="PANTHER" id="PTHR42711:SF5">
    <property type="entry name" value="ABC TRANSPORTER ATP-BINDING PROTEIN NATA"/>
    <property type="match status" value="1"/>
</dbReference>
<evidence type="ECO:0000256" key="6">
    <source>
        <dbReference type="ARBA" id="ARBA00023251"/>
    </source>
</evidence>
<dbReference type="PANTHER" id="PTHR42711">
    <property type="entry name" value="ABC TRANSPORTER ATP-BINDING PROTEIN"/>
    <property type="match status" value="1"/>
</dbReference>
<dbReference type="PROSITE" id="PS50893">
    <property type="entry name" value="ABC_TRANSPORTER_2"/>
    <property type="match status" value="1"/>
</dbReference>
<evidence type="ECO:0000256" key="1">
    <source>
        <dbReference type="ARBA" id="ARBA00004202"/>
    </source>
</evidence>
<gene>
    <name evidence="9" type="ORF">SAMN04487966_109111</name>
</gene>
<dbReference type="GO" id="GO:0016887">
    <property type="term" value="F:ATP hydrolysis activity"/>
    <property type="evidence" value="ECO:0007669"/>
    <property type="project" value="InterPro"/>
</dbReference>
<evidence type="ECO:0000256" key="4">
    <source>
        <dbReference type="ARBA" id="ARBA00022741"/>
    </source>
</evidence>
<dbReference type="GO" id="GO:0005886">
    <property type="term" value="C:plasma membrane"/>
    <property type="evidence" value="ECO:0007669"/>
    <property type="project" value="UniProtKB-SubCell"/>
</dbReference>
<feature type="region of interest" description="Disordered" evidence="7">
    <location>
        <begin position="268"/>
        <end position="291"/>
    </location>
</feature>
<dbReference type="InterPro" id="IPR003593">
    <property type="entry name" value="AAA+_ATPase"/>
</dbReference>
<feature type="domain" description="ABC transporter" evidence="8">
    <location>
        <begin position="24"/>
        <end position="249"/>
    </location>
</feature>
<keyword evidence="5 9" id="KW-0067">ATP-binding</keyword>
<proteinExistence type="inferred from homology"/>
<comment type="subcellular location">
    <subcellularLocation>
        <location evidence="1">Cell membrane</location>
        <topology evidence="1">Peripheral membrane protein</topology>
    </subcellularLocation>
</comment>
<evidence type="ECO:0000256" key="7">
    <source>
        <dbReference type="SAM" id="MobiDB-lite"/>
    </source>
</evidence>
<protein>
    <submittedName>
        <fullName evidence="9">ABC-2 type transport system ATP-binding protein</fullName>
    </submittedName>
</protein>
<evidence type="ECO:0000313" key="9">
    <source>
        <dbReference type="EMBL" id="SFV24083.1"/>
    </source>
</evidence>
<evidence type="ECO:0000256" key="5">
    <source>
        <dbReference type="ARBA" id="ARBA00022840"/>
    </source>
</evidence>
<keyword evidence="4" id="KW-0547">Nucleotide-binding</keyword>
<dbReference type="Proteomes" id="UP000198881">
    <property type="component" value="Unassembled WGS sequence"/>
</dbReference>
<accession>A0A1I7MQ89</accession>
<dbReference type="CDD" id="cd03230">
    <property type="entry name" value="ABC_DR_subfamily_A"/>
    <property type="match status" value="1"/>
</dbReference>
<sequence length="337" mass="35981">MTSKPSTPSAEHAGTERLGTEHPVEVRGLTKRFGSFTAVEDFDLTVQAGTVHGFLGPNGAGKSTTMRVLLGLYRPSSGTVRVLGHDPATHPAEATRGISSVPGDVSLWPNLTGRQALDVLAGLRGRYSHRREAELIERFALDTTKKVRSYSTGNRQKVMLVAAFAAEAPLLLLDEPTAGLDPLMEIEFGRCVREAVGQGRTVLLSSHLLAEVEELCTEVTIIRDGRLVESGHLEQMRHLAASSVTASVPAARAEELSARLAERGLRLARPDDGLSAPSTAPAPSAEGQGEVRLRGSVDREQVTGVLGLLAESGAQDITCTPASLEELFLRHYEVGAR</sequence>
<keyword evidence="3" id="KW-0813">Transport</keyword>
<dbReference type="RefSeq" id="WP_091698459.1">
    <property type="nucleotide sequence ID" value="NZ_FPCG01000009.1"/>
</dbReference>
<feature type="compositionally biased region" description="Low complexity" evidence="7">
    <location>
        <begin position="275"/>
        <end position="285"/>
    </location>
</feature>
<dbReference type="GO" id="GO:0046677">
    <property type="term" value="P:response to antibiotic"/>
    <property type="evidence" value="ECO:0007669"/>
    <property type="project" value="UniProtKB-KW"/>
</dbReference>
<organism evidence="9 10">
    <name type="scientific">Micrococcus terreus</name>
    <dbReference type="NCBI Taxonomy" id="574650"/>
    <lineage>
        <taxon>Bacteria</taxon>
        <taxon>Bacillati</taxon>
        <taxon>Actinomycetota</taxon>
        <taxon>Actinomycetes</taxon>
        <taxon>Micrococcales</taxon>
        <taxon>Micrococcaceae</taxon>
        <taxon>Micrococcus</taxon>
    </lineage>
</organism>
<feature type="compositionally biased region" description="Basic and acidic residues" evidence="7">
    <location>
        <begin position="13"/>
        <end position="23"/>
    </location>
</feature>
<dbReference type="InterPro" id="IPR027417">
    <property type="entry name" value="P-loop_NTPase"/>
</dbReference>
<feature type="region of interest" description="Disordered" evidence="7">
    <location>
        <begin position="1"/>
        <end position="23"/>
    </location>
</feature>
<evidence type="ECO:0000256" key="2">
    <source>
        <dbReference type="ARBA" id="ARBA00005417"/>
    </source>
</evidence>
<evidence type="ECO:0000256" key="3">
    <source>
        <dbReference type="ARBA" id="ARBA00022448"/>
    </source>
</evidence>
<comment type="similarity">
    <text evidence="2">Belongs to the ABC transporter superfamily.</text>
</comment>
<dbReference type="EMBL" id="FPCG01000009">
    <property type="protein sequence ID" value="SFV24083.1"/>
    <property type="molecule type" value="Genomic_DNA"/>
</dbReference>
<keyword evidence="6" id="KW-0046">Antibiotic resistance</keyword>
<dbReference type="SUPFAM" id="SSF52540">
    <property type="entry name" value="P-loop containing nucleoside triphosphate hydrolases"/>
    <property type="match status" value="1"/>
</dbReference>
<keyword evidence="10" id="KW-1185">Reference proteome</keyword>
<dbReference type="GO" id="GO:0005524">
    <property type="term" value="F:ATP binding"/>
    <property type="evidence" value="ECO:0007669"/>
    <property type="project" value="UniProtKB-KW"/>
</dbReference>
<reference evidence="9 10" key="1">
    <citation type="submission" date="2016-10" db="EMBL/GenBank/DDBJ databases">
        <authorList>
            <person name="de Groot N.N."/>
        </authorList>
    </citation>
    <scope>NUCLEOTIDE SEQUENCE [LARGE SCALE GENOMIC DNA]</scope>
    <source>
        <strain evidence="9 10">CGMCC 1.7054</strain>
    </source>
</reference>
<evidence type="ECO:0000259" key="8">
    <source>
        <dbReference type="PROSITE" id="PS50893"/>
    </source>
</evidence>
<evidence type="ECO:0000313" key="10">
    <source>
        <dbReference type="Proteomes" id="UP000198881"/>
    </source>
</evidence>
<dbReference type="OrthoDB" id="9804819at2"/>